<keyword evidence="1" id="KW-0472">Membrane</keyword>
<name>A0ABU0J1H7_9HYPH</name>
<dbReference type="RefSeq" id="WP_307267157.1">
    <property type="nucleotide sequence ID" value="NZ_JAUSVX010000001.1"/>
</dbReference>
<organism evidence="2 3">
    <name type="scientific">Labrys wisconsinensis</name>
    <dbReference type="NCBI Taxonomy" id="425677"/>
    <lineage>
        <taxon>Bacteria</taxon>
        <taxon>Pseudomonadati</taxon>
        <taxon>Pseudomonadota</taxon>
        <taxon>Alphaproteobacteria</taxon>
        <taxon>Hyphomicrobiales</taxon>
        <taxon>Xanthobacteraceae</taxon>
        <taxon>Labrys</taxon>
    </lineage>
</organism>
<feature type="transmembrane region" description="Helical" evidence="1">
    <location>
        <begin position="134"/>
        <end position="154"/>
    </location>
</feature>
<keyword evidence="1" id="KW-0812">Transmembrane</keyword>
<feature type="transmembrane region" description="Helical" evidence="1">
    <location>
        <begin position="269"/>
        <end position="285"/>
    </location>
</feature>
<sequence length="288" mass="29323">MPKFRAAEPSCLRRAPPFRGGVSPDLPAAARRGLSLAVPAAVTIAGWLAVTVMLHEAWTGGAWASLGPVSRLIEPDERLRALVLSLCRSPGDASPWHAWGAGLAMWAAMVAAVMLPCATPGWRALLRRERATDGLTFLAGYCLLWIALGAVVVTVEAGLRALMPEAVTGIGAALAPAALAIAGLYQFTAAKAAALAATGFARPCTIGTGDGRGACLGDGLAYGRRCLASNGVLMALMPVLGMTAAAAMPALAVAMAIEKAVPGKTTARIVGLALLVLACGSWLAGPPR</sequence>
<protein>
    <submittedName>
        <fullName evidence="2">Metal-binding membrane protein</fullName>
    </submittedName>
</protein>
<feature type="transmembrane region" description="Helical" evidence="1">
    <location>
        <begin position="232"/>
        <end position="257"/>
    </location>
</feature>
<dbReference type="EMBL" id="JAUSVX010000001">
    <property type="protein sequence ID" value="MDQ0467490.1"/>
    <property type="molecule type" value="Genomic_DNA"/>
</dbReference>
<reference evidence="2 3" key="1">
    <citation type="submission" date="2023-07" db="EMBL/GenBank/DDBJ databases">
        <title>Genomic Encyclopedia of Type Strains, Phase IV (KMG-IV): sequencing the most valuable type-strain genomes for metagenomic binning, comparative biology and taxonomic classification.</title>
        <authorList>
            <person name="Goeker M."/>
        </authorList>
    </citation>
    <scope>NUCLEOTIDE SEQUENCE [LARGE SCALE GENOMIC DNA]</scope>
    <source>
        <strain evidence="2 3">DSM 19619</strain>
    </source>
</reference>
<keyword evidence="1" id="KW-1133">Transmembrane helix</keyword>
<dbReference type="Proteomes" id="UP001242480">
    <property type="component" value="Unassembled WGS sequence"/>
</dbReference>
<dbReference type="InterPro" id="IPR018688">
    <property type="entry name" value="PpoB2-like"/>
</dbReference>
<proteinExistence type="predicted"/>
<dbReference type="Pfam" id="PF09948">
    <property type="entry name" value="PpoB2"/>
    <property type="match status" value="1"/>
</dbReference>
<keyword evidence="3" id="KW-1185">Reference proteome</keyword>
<feature type="transmembrane region" description="Helical" evidence="1">
    <location>
        <begin position="166"/>
        <end position="185"/>
    </location>
</feature>
<evidence type="ECO:0000313" key="3">
    <source>
        <dbReference type="Proteomes" id="UP001242480"/>
    </source>
</evidence>
<feature type="transmembrane region" description="Helical" evidence="1">
    <location>
        <begin position="34"/>
        <end position="54"/>
    </location>
</feature>
<comment type="caution">
    <text evidence="2">The sequence shown here is derived from an EMBL/GenBank/DDBJ whole genome shotgun (WGS) entry which is preliminary data.</text>
</comment>
<evidence type="ECO:0000256" key="1">
    <source>
        <dbReference type="SAM" id="Phobius"/>
    </source>
</evidence>
<evidence type="ECO:0000313" key="2">
    <source>
        <dbReference type="EMBL" id="MDQ0467490.1"/>
    </source>
</evidence>
<feature type="transmembrane region" description="Helical" evidence="1">
    <location>
        <begin position="98"/>
        <end position="122"/>
    </location>
</feature>
<gene>
    <name evidence="2" type="ORF">QO011_000485</name>
</gene>
<accession>A0ABU0J1H7</accession>